<comment type="caution">
    <text evidence="9">The sequence shown here is derived from an EMBL/GenBank/DDBJ whole genome shotgun (WGS) entry which is preliminary data.</text>
</comment>
<keyword evidence="5" id="KW-0472">Membrane</keyword>
<dbReference type="PANTHER" id="PTHR43327">
    <property type="entry name" value="STOMATIN-LIKE PROTEIN 2, MITOCHONDRIAL"/>
    <property type="match status" value="1"/>
</dbReference>
<dbReference type="OrthoDB" id="9779595at2"/>
<evidence type="ECO:0000256" key="4">
    <source>
        <dbReference type="ARBA" id="ARBA00022989"/>
    </source>
</evidence>
<dbReference type="NCBIfam" id="TIGR01933">
    <property type="entry name" value="hflK"/>
    <property type="match status" value="1"/>
</dbReference>
<dbReference type="SUPFAM" id="SSF117892">
    <property type="entry name" value="Band 7/SPFH domain"/>
    <property type="match status" value="1"/>
</dbReference>
<evidence type="ECO:0000256" key="6">
    <source>
        <dbReference type="RuleBase" id="RU364113"/>
    </source>
</evidence>
<dbReference type="InterPro" id="IPR050710">
    <property type="entry name" value="Band7/mec-2_domain"/>
</dbReference>
<evidence type="ECO:0000256" key="3">
    <source>
        <dbReference type="ARBA" id="ARBA00022692"/>
    </source>
</evidence>
<feature type="domain" description="Band 7" evidence="8">
    <location>
        <begin position="21"/>
        <end position="197"/>
    </location>
</feature>
<dbReference type="InterPro" id="IPR036013">
    <property type="entry name" value="Band_7/SPFH_dom_sf"/>
</dbReference>
<keyword evidence="3" id="KW-0812">Transmembrane</keyword>
<dbReference type="STRING" id="1008305.A4H02_00950"/>
<evidence type="ECO:0000313" key="10">
    <source>
        <dbReference type="Proteomes" id="UP000094570"/>
    </source>
</evidence>
<evidence type="ECO:0000256" key="1">
    <source>
        <dbReference type="ARBA" id="ARBA00004370"/>
    </source>
</evidence>
<evidence type="ECO:0000256" key="5">
    <source>
        <dbReference type="ARBA" id="ARBA00023136"/>
    </source>
</evidence>
<evidence type="ECO:0000256" key="2">
    <source>
        <dbReference type="ARBA" id="ARBA00006971"/>
    </source>
</evidence>
<reference evidence="10" key="1">
    <citation type="submission" date="2016-04" db="EMBL/GenBank/DDBJ databases">
        <title>The genome sequence project of a novel Fervidobacterium isolate from a hot spring in Thailand.</title>
        <authorList>
            <person name="Gonzalez J.M."/>
            <person name="Cuecas A."/>
            <person name="Kanoksilapatham W."/>
        </authorList>
    </citation>
    <scope>NUCLEOTIDE SEQUENCE [LARGE SCALE GENOMIC DNA]</scope>
    <source>
        <strain evidence="10">FC2004</strain>
    </source>
</reference>
<dbReference type="PRINTS" id="PR00721">
    <property type="entry name" value="STOMATIN"/>
</dbReference>
<dbReference type="Gene3D" id="3.30.479.30">
    <property type="entry name" value="Band 7 domain"/>
    <property type="match status" value="1"/>
</dbReference>
<protein>
    <recommendedName>
        <fullName evidence="6">Protein HflK</fullName>
    </recommendedName>
</protein>
<proteinExistence type="inferred from homology"/>
<dbReference type="InterPro" id="IPR001972">
    <property type="entry name" value="Stomatin_HflK_fam"/>
</dbReference>
<dbReference type="GO" id="GO:0016020">
    <property type="term" value="C:membrane"/>
    <property type="evidence" value="ECO:0007669"/>
    <property type="project" value="UniProtKB-SubCell"/>
</dbReference>
<keyword evidence="10" id="KW-1185">Reference proteome</keyword>
<dbReference type="RefSeq" id="WP_069292273.1">
    <property type="nucleotide sequence ID" value="NZ_CP140110.1"/>
</dbReference>
<evidence type="ECO:0000256" key="7">
    <source>
        <dbReference type="SAM" id="Coils"/>
    </source>
</evidence>
<comment type="similarity">
    <text evidence="2 6">Belongs to the band 7/mec-2 family. HflK subfamily.</text>
</comment>
<keyword evidence="7" id="KW-0175">Coiled coil</keyword>
<comment type="subunit">
    <text evidence="6">HflC and HflK may interact to form a multimeric complex.</text>
</comment>
<gene>
    <name evidence="9" type="ORF">A4H02_00950</name>
</gene>
<dbReference type="InterPro" id="IPR001107">
    <property type="entry name" value="Band_7"/>
</dbReference>
<dbReference type="Proteomes" id="UP000094570">
    <property type="component" value="Unassembled WGS sequence"/>
</dbReference>
<dbReference type="SMART" id="SM00244">
    <property type="entry name" value="PHB"/>
    <property type="match status" value="1"/>
</dbReference>
<dbReference type="InterPro" id="IPR010201">
    <property type="entry name" value="HflK"/>
</dbReference>
<keyword evidence="4" id="KW-1133">Transmembrane helix</keyword>
<sequence>MRKKLILTLVLITVVFLYFATGFFQVNPSQVALIKTFGKFTSVVGPGFHVRAPFPFQSHVIVDVQSIRKEEIGFRTVGDRKYESSELEALMLTGDGNIVSVEAVVSYRVSDPVKFAFNIRSPEYLVKFTTEAALRDRISKRTVDEILTSERETVAEECLSIVQKLLDQYDSGIQIVNLLLQEVVPPKEVVEAFDDVNNAKQDKERYINEANKYANNLIPKVEGEAQKIILEAQSYAQQQILKAEGETQRYLAVLNEYKRAPEITKVRLKLSTLQEVLPQAKRIFVLDSSNKLSLLNISELIRGEK</sequence>
<comment type="subcellular location">
    <subcellularLocation>
        <location evidence="1 6">Membrane</location>
    </subcellularLocation>
</comment>
<evidence type="ECO:0000313" key="9">
    <source>
        <dbReference type="EMBL" id="ODN31362.1"/>
    </source>
</evidence>
<dbReference type="EMBL" id="LWAF01000001">
    <property type="protein sequence ID" value="ODN31362.1"/>
    <property type="molecule type" value="Genomic_DNA"/>
</dbReference>
<dbReference type="PANTHER" id="PTHR43327:SF2">
    <property type="entry name" value="MODULATOR OF FTSH PROTEASE HFLK"/>
    <property type="match status" value="1"/>
</dbReference>
<accession>A0A1E3G5E6</accession>
<dbReference type="CDD" id="cd03404">
    <property type="entry name" value="SPFH_HflK"/>
    <property type="match status" value="1"/>
</dbReference>
<feature type="coiled-coil region" evidence="7">
    <location>
        <begin position="189"/>
        <end position="216"/>
    </location>
</feature>
<comment type="function">
    <text evidence="6">HflC and HflK could encode or regulate a protease.</text>
</comment>
<dbReference type="Pfam" id="PF01145">
    <property type="entry name" value="Band_7"/>
    <property type="match status" value="1"/>
</dbReference>
<evidence type="ECO:0000259" key="8">
    <source>
        <dbReference type="SMART" id="SM00244"/>
    </source>
</evidence>
<organism evidence="9 10">
    <name type="scientific">Fervidobacterium thailandense</name>
    <dbReference type="NCBI Taxonomy" id="1008305"/>
    <lineage>
        <taxon>Bacteria</taxon>
        <taxon>Thermotogati</taxon>
        <taxon>Thermotogota</taxon>
        <taxon>Thermotogae</taxon>
        <taxon>Thermotogales</taxon>
        <taxon>Fervidobacteriaceae</taxon>
        <taxon>Fervidobacterium</taxon>
    </lineage>
</organism>
<dbReference type="AlphaFoldDB" id="A0A1E3G5E6"/>
<name>A0A1E3G5E6_9BACT</name>